<dbReference type="InterPro" id="IPR020846">
    <property type="entry name" value="MFS_dom"/>
</dbReference>
<dbReference type="GO" id="GO:0022857">
    <property type="term" value="F:transmembrane transporter activity"/>
    <property type="evidence" value="ECO:0007669"/>
    <property type="project" value="InterPro"/>
</dbReference>
<evidence type="ECO:0000313" key="8">
    <source>
        <dbReference type="EMBL" id="KAF8787045.1"/>
    </source>
</evidence>
<dbReference type="InterPro" id="IPR027378">
    <property type="entry name" value="Nucleotide_channel_N"/>
</dbReference>
<dbReference type="PROSITE" id="PS50850">
    <property type="entry name" value="MFS"/>
    <property type="match status" value="1"/>
</dbReference>
<dbReference type="InterPro" id="IPR011701">
    <property type="entry name" value="MFS"/>
</dbReference>
<reference evidence="8" key="2">
    <citation type="submission" date="2020-06" db="EMBL/GenBank/DDBJ databases">
        <authorList>
            <person name="Sheffer M."/>
        </authorList>
    </citation>
    <scope>NUCLEOTIDE SEQUENCE</scope>
</reference>
<dbReference type="SUPFAM" id="SSF103473">
    <property type="entry name" value="MFS general substrate transporter"/>
    <property type="match status" value="1"/>
</dbReference>
<keyword evidence="3 6" id="KW-1133">Transmembrane helix</keyword>
<dbReference type="PANTHER" id="PTHR11662:SF399">
    <property type="entry name" value="FI19708P1-RELATED"/>
    <property type="match status" value="1"/>
</dbReference>
<keyword evidence="2 6" id="KW-0812">Transmembrane</keyword>
<evidence type="ECO:0000256" key="4">
    <source>
        <dbReference type="ARBA" id="ARBA00023136"/>
    </source>
</evidence>
<comment type="subcellular location">
    <subcellularLocation>
        <location evidence="1">Membrane</location>
        <topology evidence="1">Multi-pass membrane protein</topology>
    </subcellularLocation>
</comment>
<evidence type="ECO:0000256" key="2">
    <source>
        <dbReference type="ARBA" id="ARBA00022692"/>
    </source>
</evidence>
<gene>
    <name evidence="8" type="ORF">HNY73_008681</name>
</gene>
<dbReference type="InterPro" id="IPR036259">
    <property type="entry name" value="MFS_trans_sf"/>
</dbReference>
<sequence length="167" mass="18166">MDPTKKRIRKYEIPGVRYLFALNGMLGFLIVYALRVNISVAIVAMVNQTAIAASSANNLSSKECPSPTASNDFSNSSHNSDIKDGEFIWSSQMQGIVLGAFYYGYVISQIPGGRLAELFSAKWVFGLSTLITSFLTLLTPWAAWKGVGFLIGIRAIEGFAQGVTFPV</sequence>
<dbReference type="GO" id="GO:0016020">
    <property type="term" value="C:membrane"/>
    <property type="evidence" value="ECO:0007669"/>
    <property type="project" value="UniProtKB-SubCell"/>
</dbReference>
<evidence type="ECO:0000256" key="6">
    <source>
        <dbReference type="SAM" id="Phobius"/>
    </source>
</evidence>
<evidence type="ECO:0000259" key="7">
    <source>
        <dbReference type="PROSITE" id="PS50850"/>
    </source>
</evidence>
<dbReference type="PANTHER" id="PTHR11662">
    <property type="entry name" value="SOLUTE CARRIER FAMILY 17"/>
    <property type="match status" value="1"/>
</dbReference>
<evidence type="ECO:0000256" key="1">
    <source>
        <dbReference type="ARBA" id="ARBA00004141"/>
    </source>
</evidence>
<evidence type="ECO:0000256" key="5">
    <source>
        <dbReference type="SAM" id="MobiDB-lite"/>
    </source>
</evidence>
<feature type="transmembrane region" description="Helical" evidence="6">
    <location>
        <begin position="20"/>
        <end position="46"/>
    </location>
</feature>
<keyword evidence="9" id="KW-1185">Reference proteome</keyword>
<feature type="domain" description="Major facilitator superfamily (MFS) profile" evidence="7">
    <location>
        <begin position="25"/>
        <end position="167"/>
    </location>
</feature>
<accession>A0A8T0FA07</accession>
<dbReference type="AlphaFoldDB" id="A0A8T0FA07"/>
<proteinExistence type="predicted"/>
<organism evidence="8 9">
    <name type="scientific">Argiope bruennichi</name>
    <name type="common">Wasp spider</name>
    <name type="synonym">Aranea bruennichi</name>
    <dbReference type="NCBI Taxonomy" id="94029"/>
    <lineage>
        <taxon>Eukaryota</taxon>
        <taxon>Metazoa</taxon>
        <taxon>Ecdysozoa</taxon>
        <taxon>Arthropoda</taxon>
        <taxon>Chelicerata</taxon>
        <taxon>Arachnida</taxon>
        <taxon>Araneae</taxon>
        <taxon>Araneomorphae</taxon>
        <taxon>Entelegynae</taxon>
        <taxon>Araneoidea</taxon>
        <taxon>Araneidae</taxon>
        <taxon>Argiope</taxon>
    </lineage>
</organism>
<dbReference type="EMBL" id="JABXBU010000015">
    <property type="protein sequence ID" value="KAF8787045.1"/>
    <property type="molecule type" value="Genomic_DNA"/>
</dbReference>
<dbReference type="Gene3D" id="1.20.120.540">
    <property type="entry name" value="Voltage-gated potassium channels"/>
    <property type="match status" value="1"/>
</dbReference>
<protein>
    <submittedName>
        <fullName evidence="8">Sialin like protein</fullName>
    </submittedName>
</protein>
<feature type="region of interest" description="Disordered" evidence="5">
    <location>
        <begin position="58"/>
        <end position="77"/>
    </location>
</feature>
<evidence type="ECO:0000256" key="3">
    <source>
        <dbReference type="ARBA" id="ARBA00022989"/>
    </source>
</evidence>
<dbReference type="Proteomes" id="UP000807504">
    <property type="component" value="Unassembled WGS sequence"/>
</dbReference>
<name>A0A8T0FA07_ARGBR</name>
<reference evidence="8" key="1">
    <citation type="journal article" date="2020" name="bioRxiv">
        <title>Chromosome-level reference genome of the European wasp spider Argiope bruennichi: a resource for studies on range expansion and evolutionary adaptation.</title>
        <authorList>
            <person name="Sheffer M.M."/>
            <person name="Hoppe A."/>
            <person name="Krehenwinkel H."/>
            <person name="Uhl G."/>
            <person name="Kuss A.W."/>
            <person name="Jensen L."/>
            <person name="Jensen C."/>
            <person name="Gillespie R.G."/>
            <person name="Hoff K.J."/>
            <person name="Prost S."/>
        </authorList>
    </citation>
    <scope>NUCLEOTIDE SEQUENCE</scope>
</reference>
<dbReference type="GO" id="GO:0006820">
    <property type="term" value="P:monoatomic anion transport"/>
    <property type="evidence" value="ECO:0007669"/>
    <property type="project" value="TreeGrafter"/>
</dbReference>
<evidence type="ECO:0000313" key="9">
    <source>
        <dbReference type="Proteomes" id="UP000807504"/>
    </source>
</evidence>
<dbReference type="Pfam" id="PF07690">
    <property type="entry name" value="MFS_1"/>
    <property type="match status" value="1"/>
</dbReference>
<feature type="transmembrane region" description="Helical" evidence="6">
    <location>
        <begin position="123"/>
        <end position="144"/>
    </location>
</feature>
<dbReference type="InterPro" id="IPR050382">
    <property type="entry name" value="MFS_Na/Anion_cotransporter"/>
</dbReference>
<keyword evidence="4 6" id="KW-0472">Membrane</keyword>
<comment type="caution">
    <text evidence="8">The sequence shown here is derived from an EMBL/GenBank/DDBJ whole genome shotgun (WGS) entry which is preliminary data.</text>
</comment>